<dbReference type="EMBL" id="LAZR01008679">
    <property type="protein sequence ID" value="KKM77202.1"/>
    <property type="molecule type" value="Genomic_DNA"/>
</dbReference>
<dbReference type="HAMAP" id="MF_02087">
    <property type="entry name" value="PLP_homeostasis"/>
    <property type="match status" value="1"/>
</dbReference>
<organism evidence="3">
    <name type="scientific">marine sediment metagenome</name>
    <dbReference type="NCBI Taxonomy" id="412755"/>
    <lineage>
        <taxon>unclassified sequences</taxon>
        <taxon>metagenomes</taxon>
        <taxon>ecological metagenomes</taxon>
    </lineage>
</organism>
<dbReference type="InterPro" id="IPR029066">
    <property type="entry name" value="PLP-binding_barrel"/>
</dbReference>
<evidence type="ECO:0000259" key="2">
    <source>
        <dbReference type="Pfam" id="PF01168"/>
    </source>
</evidence>
<dbReference type="NCBIfam" id="TIGR00044">
    <property type="entry name" value="YggS family pyridoxal phosphate-dependent enzyme"/>
    <property type="match status" value="1"/>
</dbReference>
<dbReference type="InterPro" id="IPR001608">
    <property type="entry name" value="Ala_racemase_N"/>
</dbReference>
<proteinExistence type="inferred from homology"/>
<sequence length="227" mass="25204">MTELNNQLHHIIETINLAENQAGIKPNSVQLLAVSKTQSAEIIRQVAESGQRRFGENYLQEALVKMSSLADLSIEWHFIGPIQSNKTKDIAANFDWVQTVDRLKIAQRLNNQRPNNIGKLNICIQINIDNEVTKSGIAAADVFSLAEQISQLNNLQLRGLMIIPTNTDDPVQQQHSLNQAHKLFIELANLYPSVDTLSMGMSADMTTAIAEGSTMVRIGTALFGERR</sequence>
<dbReference type="Gene3D" id="3.20.20.10">
    <property type="entry name" value="Alanine racemase"/>
    <property type="match status" value="1"/>
</dbReference>
<protein>
    <recommendedName>
        <fullName evidence="2">Alanine racemase N-terminal domain-containing protein</fullName>
    </recommendedName>
</protein>
<name>A0A0F9N717_9ZZZZ</name>
<dbReference type="SUPFAM" id="SSF51419">
    <property type="entry name" value="PLP-binding barrel"/>
    <property type="match status" value="1"/>
</dbReference>
<comment type="caution">
    <text evidence="3">The sequence shown here is derived from an EMBL/GenBank/DDBJ whole genome shotgun (WGS) entry which is preliminary data.</text>
</comment>
<dbReference type="AlphaFoldDB" id="A0A0F9N717"/>
<dbReference type="PROSITE" id="PS01211">
    <property type="entry name" value="UPF0001"/>
    <property type="match status" value="1"/>
</dbReference>
<reference evidence="3" key="1">
    <citation type="journal article" date="2015" name="Nature">
        <title>Complex archaea that bridge the gap between prokaryotes and eukaryotes.</title>
        <authorList>
            <person name="Spang A."/>
            <person name="Saw J.H."/>
            <person name="Jorgensen S.L."/>
            <person name="Zaremba-Niedzwiedzka K."/>
            <person name="Martijn J."/>
            <person name="Lind A.E."/>
            <person name="van Eijk R."/>
            <person name="Schleper C."/>
            <person name="Guy L."/>
            <person name="Ettema T.J."/>
        </authorList>
    </citation>
    <scope>NUCLEOTIDE SEQUENCE</scope>
</reference>
<dbReference type="PANTHER" id="PTHR10146:SF14">
    <property type="entry name" value="PYRIDOXAL PHOSPHATE HOMEOSTASIS PROTEIN"/>
    <property type="match status" value="1"/>
</dbReference>
<dbReference type="CDD" id="cd06824">
    <property type="entry name" value="PLPDE_III_Yggs_like"/>
    <property type="match status" value="1"/>
</dbReference>
<keyword evidence="1" id="KW-0663">Pyridoxal phosphate</keyword>
<dbReference type="PIRSF" id="PIRSF004848">
    <property type="entry name" value="YBL036c_PLPDEIII"/>
    <property type="match status" value="1"/>
</dbReference>
<dbReference type="PANTHER" id="PTHR10146">
    <property type="entry name" value="PROLINE SYNTHETASE CO-TRANSCRIBED BACTERIAL HOMOLOG PROTEIN"/>
    <property type="match status" value="1"/>
</dbReference>
<dbReference type="Pfam" id="PF01168">
    <property type="entry name" value="Ala_racemase_N"/>
    <property type="match status" value="1"/>
</dbReference>
<feature type="domain" description="Alanine racemase N-terminal" evidence="2">
    <location>
        <begin position="16"/>
        <end position="226"/>
    </location>
</feature>
<evidence type="ECO:0000313" key="3">
    <source>
        <dbReference type="EMBL" id="KKM77202.1"/>
    </source>
</evidence>
<dbReference type="InterPro" id="IPR011078">
    <property type="entry name" value="PyrdxlP_homeostasis"/>
</dbReference>
<dbReference type="FunFam" id="3.20.20.10:FF:000018">
    <property type="entry name" value="Pyridoxal phosphate homeostasis protein"/>
    <property type="match status" value="1"/>
</dbReference>
<accession>A0A0F9N717</accession>
<evidence type="ECO:0000256" key="1">
    <source>
        <dbReference type="ARBA" id="ARBA00022898"/>
    </source>
</evidence>
<dbReference type="GO" id="GO:0030170">
    <property type="term" value="F:pyridoxal phosphate binding"/>
    <property type="evidence" value="ECO:0007669"/>
    <property type="project" value="InterPro"/>
</dbReference>
<gene>
    <name evidence="3" type="ORF">LCGC14_1372470</name>
</gene>